<dbReference type="Gene3D" id="3.30.70.1440">
    <property type="entry name" value="Multidrug efflux transporter AcrB pore domain"/>
    <property type="match status" value="1"/>
</dbReference>
<feature type="transmembrane region" description="Helical" evidence="2">
    <location>
        <begin position="483"/>
        <end position="506"/>
    </location>
</feature>
<feature type="domain" description="SSD" evidence="3">
    <location>
        <begin position="383"/>
        <end position="505"/>
    </location>
</feature>
<feature type="transmembrane region" description="Helical" evidence="2">
    <location>
        <begin position="37"/>
        <end position="57"/>
    </location>
</feature>
<feature type="transmembrane region" description="Helical" evidence="2">
    <location>
        <begin position="354"/>
        <end position="373"/>
    </location>
</feature>
<feature type="region of interest" description="Disordered" evidence="1">
    <location>
        <begin position="1"/>
        <end position="21"/>
    </location>
</feature>
<dbReference type="PANTHER" id="PTHR32063:SF73">
    <property type="entry name" value="RND SUPERFAMILY EFFLUX PUMP PERMEASE COMPONENT 1"/>
    <property type="match status" value="1"/>
</dbReference>
<feature type="transmembrane region" description="Helical" evidence="2">
    <location>
        <begin position="858"/>
        <end position="878"/>
    </location>
</feature>
<name>A0ABZ0GSK2_9GAMM</name>
<dbReference type="Gene3D" id="3.30.70.1430">
    <property type="entry name" value="Multidrug efflux transporter AcrB pore domain"/>
    <property type="match status" value="2"/>
</dbReference>
<feature type="transmembrane region" description="Helical" evidence="2">
    <location>
        <begin position="406"/>
        <end position="431"/>
    </location>
</feature>
<feature type="transmembrane region" description="Helical" evidence="2">
    <location>
        <begin position="380"/>
        <end position="400"/>
    </location>
</feature>
<keyword evidence="2" id="KW-1133">Transmembrane helix</keyword>
<dbReference type="SUPFAM" id="SSF82714">
    <property type="entry name" value="Multidrug efflux transporter AcrB TolC docking domain, DN and DC subdomains"/>
    <property type="match status" value="2"/>
</dbReference>
<feature type="transmembrane region" description="Helical" evidence="2">
    <location>
        <begin position="988"/>
        <end position="1017"/>
    </location>
</feature>
<dbReference type="Proteomes" id="UP001301442">
    <property type="component" value="Chromosome"/>
</dbReference>
<accession>A0ABZ0GSK2</accession>
<evidence type="ECO:0000256" key="1">
    <source>
        <dbReference type="SAM" id="MobiDB-lite"/>
    </source>
</evidence>
<feature type="transmembrane region" description="Helical" evidence="2">
    <location>
        <begin position="911"/>
        <end position="932"/>
    </location>
</feature>
<proteinExistence type="predicted"/>
<dbReference type="PROSITE" id="PS50156">
    <property type="entry name" value="SSD"/>
    <property type="match status" value="1"/>
</dbReference>
<gene>
    <name evidence="4" type="ORF">RI844_05545</name>
</gene>
<protein>
    <submittedName>
        <fullName evidence="4">Efflux RND transporter permease subunit</fullName>
    </submittedName>
</protein>
<organism evidence="4 5">
    <name type="scientific">Thalassotalea fonticola</name>
    <dbReference type="NCBI Taxonomy" id="3065649"/>
    <lineage>
        <taxon>Bacteria</taxon>
        <taxon>Pseudomonadati</taxon>
        <taxon>Pseudomonadota</taxon>
        <taxon>Gammaproteobacteria</taxon>
        <taxon>Alteromonadales</taxon>
        <taxon>Colwelliaceae</taxon>
        <taxon>Thalassotalea</taxon>
    </lineage>
</organism>
<feature type="transmembrane region" description="Helical" evidence="2">
    <location>
        <begin position="885"/>
        <end position="905"/>
    </location>
</feature>
<dbReference type="PANTHER" id="PTHR32063">
    <property type="match status" value="1"/>
</dbReference>
<dbReference type="InterPro" id="IPR000731">
    <property type="entry name" value="SSD"/>
</dbReference>
<dbReference type="Pfam" id="PF00873">
    <property type="entry name" value="ACR_tran"/>
    <property type="match status" value="1"/>
</dbReference>
<feature type="transmembrane region" description="Helical" evidence="2">
    <location>
        <begin position="960"/>
        <end position="976"/>
    </location>
</feature>
<dbReference type="Gene3D" id="1.20.1640.10">
    <property type="entry name" value="Multidrug efflux transporter AcrB transmembrane domain"/>
    <property type="match status" value="2"/>
</dbReference>
<dbReference type="Gene3D" id="3.30.2090.10">
    <property type="entry name" value="Multidrug efflux transporter AcrB TolC docking domain, DN and DC subdomains"/>
    <property type="match status" value="2"/>
</dbReference>
<evidence type="ECO:0000259" key="3">
    <source>
        <dbReference type="PROSITE" id="PS50156"/>
    </source>
</evidence>
<dbReference type="SUPFAM" id="SSF82693">
    <property type="entry name" value="Multidrug efflux transporter AcrB pore domain, PN1, PN2, PC1 and PC2 subdomains"/>
    <property type="match status" value="2"/>
</dbReference>
<dbReference type="InterPro" id="IPR001036">
    <property type="entry name" value="Acrflvin-R"/>
</dbReference>
<evidence type="ECO:0000256" key="2">
    <source>
        <dbReference type="SAM" id="Phobius"/>
    </source>
</evidence>
<keyword evidence="5" id="KW-1185">Reference proteome</keyword>
<evidence type="ECO:0000313" key="5">
    <source>
        <dbReference type="Proteomes" id="UP001301442"/>
    </source>
</evidence>
<feature type="transmembrane region" description="Helical" evidence="2">
    <location>
        <begin position="542"/>
        <end position="561"/>
    </location>
</feature>
<reference evidence="4 5" key="1">
    <citation type="submission" date="2023-09" db="EMBL/GenBank/DDBJ databases">
        <authorList>
            <person name="Qi X."/>
        </authorList>
    </citation>
    <scope>NUCLEOTIDE SEQUENCE [LARGE SCALE GENOMIC DNA]</scope>
    <source>
        <strain evidence="4 5">S1-1</strain>
    </source>
</reference>
<dbReference type="RefSeq" id="WP_348397449.1">
    <property type="nucleotide sequence ID" value="NZ_CP136600.1"/>
</dbReference>
<keyword evidence="2" id="KW-0472">Membrane</keyword>
<dbReference type="EMBL" id="CP136600">
    <property type="protein sequence ID" value="WOH38680.1"/>
    <property type="molecule type" value="Genomic_DNA"/>
</dbReference>
<keyword evidence="2" id="KW-0812">Transmembrane</keyword>
<sequence>MPSSNQQETLQQDNSAPTNNKETVGATLASFALKRPVTVIMIFLSLLLTGIVSSRLLPLEKFPGIDIPQLWINVPYPDASPAEVERLITRPIEESLATISAIKSMRSTSHEGGADIQLEFDWEENINAKSIEARENVDAIRHLLPRDVERVLVYQFNTNDMPIFQLRISSEQDLSMAYDLLDRNLKRPLERVQGVSKVELYGVDKRQISIRLDPDKLVALHIDRALLVKNLNENNFSMAAGHFYDNGEKVMVNPVGEYRSIDEIKNLIVQDNIRLKDIASVEMTLPIPWEGRHLDQTYAIGMNILKESNANLVDVSKQVLKVIEQVNENPQFNGINLYIMDDTAKGVTDSLSDLLNAGMLGALLSVGVLYLFLRHFVTTMIVVLSVPVSICITLGVMYFAGYSLNILSMMGLLLAVGMLVDNSVVITESIFQEKQKTTDIVEATKKGVNKVSLAVIAGTATTMIVFLPNIVGTKIDITIFLEHVAIAICISLFASLLIAQTLIPLLTSKIKSQTKPNQNKAKASRFEHFYLKSLRWTHHHKIATSIIALLILFSVAIPMQFVTGDEEQNFSDNRLFISWELNDQFNYDTAEKIINKMETYLYSNKEEFLIDSVYSYYASHSLQTTLILHDGELPISMNELKERIRENLPKFVRATPRFGFDQGNGGGVQISLTGISTDVLIELKNNLIPLIEHIDGITDVTSDIKGQKKEMQISVDRTAAFRHGLSTQDVSSAISLALRGQPLRTYRHGDSGELDIWLNYDLKVKKSIDELKKLPVIEHNGKTITLDNVATMTIKPRLSEIRRYNRQTAITIQANLDDITLDEAKEKLEATLSTITLPSGYNYNLDGSFVRQDETEDVMATNMILAVCMIYIVMAALFESLLLPTAVITSLLFSFVGVFWAFLITGSSMSVMGMIGMLILMGIVVNNGIVLVDRINQLIEKGDEIEAAVMQGCKDRLRPILMTVSTTILGLIPLALGNTQVGGDGPTYAPMAIAIIGGLTFSTITSLYLVPLAYVLLLRLKAYTSKLVGNSKNIVSKVIKA</sequence>
<feature type="transmembrane region" description="Helical" evidence="2">
    <location>
        <begin position="451"/>
        <end position="471"/>
    </location>
</feature>
<dbReference type="InterPro" id="IPR027463">
    <property type="entry name" value="AcrB_DN_DC_subdom"/>
</dbReference>
<dbReference type="SUPFAM" id="SSF82866">
    <property type="entry name" value="Multidrug efflux transporter AcrB transmembrane domain"/>
    <property type="match status" value="2"/>
</dbReference>
<evidence type="ECO:0000313" key="4">
    <source>
        <dbReference type="EMBL" id="WOH38680.1"/>
    </source>
</evidence>
<dbReference type="Gene3D" id="3.30.70.1320">
    <property type="entry name" value="Multidrug efflux transporter AcrB pore domain like"/>
    <property type="match status" value="1"/>
</dbReference>
<dbReference type="PRINTS" id="PR00702">
    <property type="entry name" value="ACRIFLAVINRP"/>
</dbReference>